<evidence type="ECO:0000313" key="3">
    <source>
        <dbReference type="EMBL" id="TGU72884.1"/>
    </source>
</evidence>
<sequence length="344" mass="38670">MSGLSVELYGGDGTEWDDFVASHPAATSYHRYLWKKVVEESFGHRGYYLLARSGGRTVGVLPIIHMKSRLFGNFLVSVPFFNYGGLLCSDPAGRSALLKEGELVMAECDASYLELRHLADPLPGLATRSHKVTMVLDLAPDSESQWGRFSPKLRNQVRKAQKSELEVTVGGAELLDGFYRVFCRNMRDLGTPVYGREFFENVLHAREVEPRVISVLRGGEAIASGIMTRFRDRVEVPWASSNRDFRECCPNNMLYWEAIRLAIGDGARSFDFGRSTPGEGTYLFKKQWGAEPVPLYWQYLLRPGAELPDLNPANPKFRLAVQGWRRLPVALTRLLGPAIVRNIP</sequence>
<dbReference type="EMBL" id="SRSC01000002">
    <property type="protein sequence ID" value="TGU72884.1"/>
    <property type="molecule type" value="Genomic_DNA"/>
</dbReference>
<dbReference type="InterPro" id="IPR017469">
    <property type="entry name" value="PEP-CTERM_FemAB-rel"/>
</dbReference>
<dbReference type="Proteomes" id="UP000306416">
    <property type="component" value="Unassembled WGS sequence"/>
</dbReference>
<evidence type="ECO:0000313" key="4">
    <source>
        <dbReference type="Proteomes" id="UP000306416"/>
    </source>
</evidence>
<evidence type="ECO:0000313" key="2">
    <source>
        <dbReference type="EMBL" id="TGU70464.1"/>
    </source>
</evidence>
<organism evidence="2 4">
    <name type="scientific">Geomonas terrae</name>
    <dbReference type="NCBI Taxonomy" id="2562681"/>
    <lineage>
        <taxon>Bacteria</taxon>
        <taxon>Pseudomonadati</taxon>
        <taxon>Thermodesulfobacteriota</taxon>
        <taxon>Desulfuromonadia</taxon>
        <taxon>Geobacterales</taxon>
        <taxon>Geobacteraceae</taxon>
        <taxon>Geomonas</taxon>
    </lineage>
</organism>
<dbReference type="InterPro" id="IPR050644">
    <property type="entry name" value="PG_Glycine_Bridge_Synth"/>
</dbReference>
<dbReference type="AlphaFoldDB" id="A0A4S1CAW4"/>
<dbReference type="InterPro" id="IPR038740">
    <property type="entry name" value="BioF2-like_GNAT_dom"/>
</dbReference>
<dbReference type="InterPro" id="IPR016181">
    <property type="entry name" value="Acyl_CoA_acyltransferase"/>
</dbReference>
<dbReference type="Pfam" id="PF13480">
    <property type="entry name" value="Acetyltransf_6"/>
    <property type="match status" value="1"/>
</dbReference>
<dbReference type="NCBIfam" id="TIGR03019">
    <property type="entry name" value="pepcterm_femAB"/>
    <property type="match status" value="1"/>
</dbReference>
<reference evidence="2 4" key="1">
    <citation type="submission" date="2019-04" db="EMBL/GenBank/DDBJ databases">
        <title>Geobacter oryzae sp. nov., ferric-reducing bacteria isolated from paddy soil.</title>
        <authorList>
            <person name="Xu Z."/>
            <person name="Masuda Y."/>
            <person name="Itoh H."/>
            <person name="Senoo K."/>
        </authorList>
    </citation>
    <scope>NUCLEOTIDE SEQUENCE [LARGE SCALE GENOMIC DNA]</scope>
    <source>
        <strain evidence="2 4">Red111</strain>
    </source>
</reference>
<name>A0A4S1CAW4_9BACT</name>
<dbReference type="RefSeq" id="WP_135870352.1">
    <property type="nucleotide sequence ID" value="NZ_SRSC01000002.1"/>
</dbReference>
<gene>
    <name evidence="3" type="ORF">E4633_11395</name>
    <name evidence="2" type="ORF">E4633_15785</name>
</gene>
<protein>
    <submittedName>
        <fullName evidence="2">FemAB family PEP-CTERM system-associated protein</fullName>
    </submittedName>
</protein>
<dbReference type="PANTHER" id="PTHR36174">
    <property type="entry name" value="LIPID II:GLYCINE GLYCYLTRANSFERASE"/>
    <property type="match status" value="1"/>
</dbReference>
<dbReference type="Gene3D" id="3.40.630.30">
    <property type="match status" value="1"/>
</dbReference>
<dbReference type="SUPFAM" id="SSF55729">
    <property type="entry name" value="Acyl-CoA N-acyltransferases (Nat)"/>
    <property type="match status" value="2"/>
</dbReference>
<dbReference type="PANTHER" id="PTHR36174:SF1">
    <property type="entry name" value="LIPID II:GLYCINE GLYCYLTRANSFERASE"/>
    <property type="match status" value="1"/>
</dbReference>
<proteinExistence type="predicted"/>
<accession>A0A4S1CAW4</accession>
<keyword evidence="4" id="KW-1185">Reference proteome</keyword>
<comment type="caution">
    <text evidence="2">The sequence shown here is derived from an EMBL/GenBank/DDBJ whole genome shotgun (WGS) entry which is preliminary data.</text>
</comment>
<feature type="domain" description="BioF2-like acetyltransferase" evidence="1">
    <location>
        <begin position="152"/>
        <end position="275"/>
    </location>
</feature>
<evidence type="ECO:0000259" key="1">
    <source>
        <dbReference type="Pfam" id="PF13480"/>
    </source>
</evidence>
<dbReference type="EMBL" id="SRSC01000004">
    <property type="protein sequence ID" value="TGU70464.1"/>
    <property type="molecule type" value="Genomic_DNA"/>
</dbReference>